<evidence type="ECO:0000313" key="4">
    <source>
        <dbReference type="Proteomes" id="UP000464657"/>
    </source>
</evidence>
<dbReference type="GO" id="GO:0005737">
    <property type="term" value="C:cytoplasm"/>
    <property type="evidence" value="ECO:0007669"/>
    <property type="project" value="UniProtKB-ARBA"/>
</dbReference>
<dbReference type="PANTHER" id="PTHR19308">
    <property type="entry name" value="PHOSPHATIDYLCHOLINE TRANSFER PROTEIN"/>
    <property type="match status" value="1"/>
</dbReference>
<reference evidence="3 4" key="1">
    <citation type="journal article" date="2013" name="Int. J. Syst. Evol. Microbiol.">
        <title>Kordia antarctica sp. nov., isolated from Antarctic seawater.</title>
        <authorList>
            <person name="Baek K."/>
            <person name="Choi A."/>
            <person name="Kang I."/>
            <person name="Lee K."/>
            <person name="Cho J.C."/>
        </authorList>
    </citation>
    <scope>NUCLEOTIDE SEQUENCE [LARGE SCALE GENOMIC DNA]</scope>
    <source>
        <strain evidence="3 4">IMCC3317</strain>
    </source>
</reference>
<dbReference type="Proteomes" id="UP000464657">
    <property type="component" value="Chromosome"/>
</dbReference>
<name>A0A7L4ZN50_9FLAO</name>
<evidence type="ECO:0000256" key="1">
    <source>
        <dbReference type="SAM" id="SignalP"/>
    </source>
</evidence>
<accession>A0A7L4ZN50</accession>
<dbReference type="InterPro" id="IPR023393">
    <property type="entry name" value="START-like_dom_sf"/>
</dbReference>
<dbReference type="AlphaFoldDB" id="A0A7L4ZN50"/>
<dbReference type="GO" id="GO:0008289">
    <property type="term" value="F:lipid binding"/>
    <property type="evidence" value="ECO:0007669"/>
    <property type="project" value="InterPro"/>
</dbReference>
<dbReference type="PIRSF" id="PIRSF039033">
    <property type="entry name" value="START_dom"/>
    <property type="match status" value="1"/>
</dbReference>
<dbReference type="KEGG" id="kan:IMCC3317_30060"/>
<gene>
    <name evidence="3" type="ORF">IMCC3317_30060</name>
</gene>
<feature type="signal peptide" evidence="1">
    <location>
        <begin position="1"/>
        <end position="18"/>
    </location>
</feature>
<dbReference type="InterPro" id="IPR028347">
    <property type="entry name" value="START_dom_prot"/>
</dbReference>
<protein>
    <recommendedName>
        <fullName evidence="2">START domain-containing protein</fullName>
    </recommendedName>
</protein>
<sequence length="196" mass="22899">MKIYIAILSILFSIPLSAQEEWELKKDKNDIQVYTKSISSSKIKAYKALMTVKSSLNKVKDVIIDGDQLHVWNYKAIDSKLLKKHSESQYLIWMALDLPWPLRNRDVVVSLHIKRITKNVLRIDMMSASDQYEEQEDYLRITSCEGYWLLEQQGDMVKITHQMHGDPSGNLPNWFVNSTITRAPYYNFLALKEKVE</sequence>
<dbReference type="SUPFAM" id="SSF55961">
    <property type="entry name" value="Bet v1-like"/>
    <property type="match status" value="1"/>
</dbReference>
<dbReference type="Pfam" id="PF01852">
    <property type="entry name" value="START"/>
    <property type="match status" value="1"/>
</dbReference>
<proteinExistence type="predicted"/>
<feature type="domain" description="START" evidence="2">
    <location>
        <begin position="1"/>
        <end position="196"/>
    </location>
</feature>
<organism evidence="3 4">
    <name type="scientific">Kordia antarctica</name>
    <dbReference type="NCBI Taxonomy" id="1218801"/>
    <lineage>
        <taxon>Bacteria</taxon>
        <taxon>Pseudomonadati</taxon>
        <taxon>Bacteroidota</taxon>
        <taxon>Flavobacteriia</taxon>
        <taxon>Flavobacteriales</taxon>
        <taxon>Flavobacteriaceae</taxon>
        <taxon>Kordia</taxon>
    </lineage>
</organism>
<feature type="chain" id="PRO_5029499521" description="START domain-containing protein" evidence="1">
    <location>
        <begin position="19"/>
        <end position="196"/>
    </location>
</feature>
<dbReference type="RefSeq" id="WP_160130237.1">
    <property type="nucleotide sequence ID" value="NZ_CP019288.1"/>
</dbReference>
<dbReference type="OrthoDB" id="5734556at2"/>
<dbReference type="InterPro" id="IPR051213">
    <property type="entry name" value="START_lipid_transfer"/>
</dbReference>
<evidence type="ECO:0000259" key="2">
    <source>
        <dbReference type="PROSITE" id="PS50848"/>
    </source>
</evidence>
<dbReference type="PANTHER" id="PTHR19308:SF14">
    <property type="entry name" value="START DOMAIN-CONTAINING PROTEIN"/>
    <property type="match status" value="1"/>
</dbReference>
<dbReference type="PROSITE" id="PS50848">
    <property type="entry name" value="START"/>
    <property type="match status" value="1"/>
</dbReference>
<dbReference type="Gene3D" id="3.30.530.20">
    <property type="match status" value="1"/>
</dbReference>
<evidence type="ECO:0000313" key="3">
    <source>
        <dbReference type="EMBL" id="QHI37626.1"/>
    </source>
</evidence>
<dbReference type="EMBL" id="CP019288">
    <property type="protein sequence ID" value="QHI37626.1"/>
    <property type="molecule type" value="Genomic_DNA"/>
</dbReference>
<dbReference type="InterPro" id="IPR002913">
    <property type="entry name" value="START_lipid-bd_dom"/>
</dbReference>
<keyword evidence="1" id="KW-0732">Signal</keyword>
<keyword evidence="4" id="KW-1185">Reference proteome</keyword>